<feature type="chain" id="PRO_5015503225" evidence="3">
    <location>
        <begin position="25"/>
        <end position="348"/>
    </location>
</feature>
<evidence type="ECO:0000256" key="3">
    <source>
        <dbReference type="SAM" id="SignalP"/>
    </source>
</evidence>
<dbReference type="GO" id="GO:0030288">
    <property type="term" value="C:outer membrane-bounded periplasmic space"/>
    <property type="evidence" value="ECO:0007669"/>
    <property type="project" value="TreeGrafter"/>
</dbReference>
<proteinExistence type="predicted"/>
<dbReference type="Proteomes" id="UP000239485">
    <property type="component" value="Unassembled WGS sequence"/>
</dbReference>
<dbReference type="SUPFAM" id="SSF53850">
    <property type="entry name" value="Periplasmic binding protein-like II"/>
    <property type="match status" value="1"/>
</dbReference>
<feature type="signal peptide" evidence="3">
    <location>
        <begin position="1"/>
        <end position="24"/>
    </location>
</feature>
<accession>A0A2S6ITV7</accession>
<evidence type="ECO:0000313" key="5">
    <source>
        <dbReference type="Proteomes" id="UP000239485"/>
    </source>
</evidence>
<keyword evidence="1 3" id="KW-0732">Signal</keyword>
<dbReference type="EMBL" id="PTJD01000003">
    <property type="protein sequence ID" value="PPK97610.1"/>
    <property type="molecule type" value="Genomic_DNA"/>
</dbReference>
<dbReference type="RefSeq" id="WP_104431798.1">
    <property type="nucleotide sequence ID" value="NZ_PTJD01000003.1"/>
</dbReference>
<dbReference type="PROSITE" id="PS51257">
    <property type="entry name" value="PROKAR_LIPOPROTEIN"/>
    <property type="match status" value="1"/>
</dbReference>
<gene>
    <name evidence="4" type="ORF">CLV92_103144</name>
</gene>
<organism evidence="4 5">
    <name type="scientific">Kineococcus xinjiangensis</name>
    <dbReference type="NCBI Taxonomy" id="512762"/>
    <lineage>
        <taxon>Bacteria</taxon>
        <taxon>Bacillati</taxon>
        <taxon>Actinomycetota</taxon>
        <taxon>Actinomycetes</taxon>
        <taxon>Kineosporiales</taxon>
        <taxon>Kineosporiaceae</taxon>
        <taxon>Kineococcus</taxon>
    </lineage>
</organism>
<dbReference type="Pfam" id="PF13343">
    <property type="entry name" value="SBP_bac_6"/>
    <property type="match status" value="1"/>
</dbReference>
<protein>
    <submittedName>
        <fullName evidence="4">Iron(III) transport system substrate-binding protein</fullName>
    </submittedName>
</protein>
<sequence>MTSLPRRLLAALLTAGLLTTAACGEQTVDERIAEASEDGELIVYSGRNEKLIGPLLEKFEQASGVDVTARYAGSAELAAQLLEEGGRTPAAVFLSQDAGALGAVQEAGLLAPLEEELLAKVPERYRSDEGAWVGVSGRSRVLAYNPGEIPESDLPQTVFDLTDPRFKGKIGVAPTNASFHSFVTAMRVSAGEERTREFLEGLKANEPKTYNNNLLVLDAVDKGEVAVGLVNHYYLLEKAAEAGGLEKLTARNHVFPGDDPGSLVNVAGVAVLKGNESGDARAFVEYLLGPEAQTYFAEETKEYPLASGVEADLEDMPPLEELQGPDIDLSELSSLQETLALLDEVGLT</sequence>
<keyword evidence="2" id="KW-0408">Iron</keyword>
<dbReference type="PANTHER" id="PTHR30006:SF25">
    <property type="entry name" value="PHOSPHOGLYCERATE TRANSPORT REGULATORY PROTEIN PGTC"/>
    <property type="match status" value="1"/>
</dbReference>
<dbReference type="AlphaFoldDB" id="A0A2S6ITV7"/>
<evidence type="ECO:0000313" key="4">
    <source>
        <dbReference type="EMBL" id="PPK97610.1"/>
    </source>
</evidence>
<name>A0A2S6ITV7_9ACTN</name>
<comment type="caution">
    <text evidence="4">The sequence shown here is derived from an EMBL/GenBank/DDBJ whole genome shotgun (WGS) entry which is preliminary data.</text>
</comment>
<dbReference type="InterPro" id="IPR026045">
    <property type="entry name" value="Ferric-bd"/>
</dbReference>
<evidence type="ECO:0000256" key="1">
    <source>
        <dbReference type="ARBA" id="ARBA00022729"/>
    </source>
</evidence>
<dbReference type="GO" id="GO:0046872">
    <property type="term" value="F:metal ion binding"/>
    <property type="evidence" value="ECO:0007669"/>
    <property type="project" value="UniProtKB-KW"/>
</dbReference>
<evidence type="ECO:0000256" key="2">
    <source>
        <dbReference type="PIRSR" id="PIRSR002825-1"/>
    </source>
</evidence>
<dbReference type="PIRSF" id="PIRSF002825">
    <property type="entry name" value="CfbpA"/>
    <property type="match status" value="1"/>
</dbReference>
<dbReference type="CDD" id="cd13543">
    <property type="entry name" value="PBP2_Fbp"/>
    <property type="match status" value="1"/>
</dbReference>
<dbReference type="PANTHER" id="PTHR30006">
    <property type="entry name" value="THIAMINE-BINDING PERIPLASMIC PROTEIN-RELATED"/>
    <property type="match status" value="1"/>
</dbReference>
<dbReference type="OrthoDB" id="9769567at2"/>
<keyword evidence="2" id="KW-0479">Metal-binding</keyword>
<feature type="binding site" evidence="2">
    <location>
        <position position="234"/>
    </location>
    <ligand>
        <name>Fe cation</name>
        <dbReference type="ChEBI" id="CHEBI:24875"/>
    </ligand>
</feature>
<keyword evidence="5" id="KW-1185">Reference proteome</keyword>
<feature type="binding site" evidence="2">
    <location>
        <position position="233"/>
    </location>
    <ligand>
        <name>Fe cation</name>
        <dbReference type="ChEBI" id="CHEBI:24875"/>
    </ligand>
</feature>
<reference evidence="4 5" key="1">
    <citation type="submission" date="2018-02" db="EMBL/GenBank/DDBJ databases">
        <title>Genomic Encyclopedia of Archaeal and Bacterial Type Strains, Phase II (KMG-II): from individual species to whole genera.</title>
        <authorList>
            <person name="Goeker M."/>
        </authorList>
    </citation>
    <scope>NUCLEOTIDE SEQUENCE [LARGE SCALE GENOMIC DNA]</scope>
    <source>
        <strain evidence="4 5">DSM 22857</strain>
    </source>
</reference>
<dbReference type="Gene3D" id="3.40.190.10">
    <property type="entry name" value="Periplasmic binding protein-like II"/>
    <property type="match status" value="2"/>
</dbReference>